<evidence type="ECO:0000313" key="2">
    <source>
        <dbReference type="Proteomes" id="UP000814128"/>
    </source>
</evidence>
<name>A0ACB8QJX9_9AGAM</name>
<proteinExistence type="predicted"/>
<reference evidence="1" key="2">
    <citation type="journal article" date="2022" name="New Phytol.">
        <title>Evolutionary transition to the ectomycorrhizal habit in the genomes of a hyperdiverse lineage of mushroom-forming fungi.</title>
        <authorList>
            <person name="Looney B."/>
            <person name="Miyauchi S."/>
            <person name="Morin E."/>
            <person name="Drula E."/>
            <person name="Courty P.E."/>
            <person name="Kohler A."/>
            <person name="Kuo A."/>
            <person name="LaButti K."/>
            <person name="Pangilinan J."/>
            <person name="Lipzen A."/>
            <person name="Riley R."/>
            <person name="Andreopoulos W."/>
            <person name="He G."/>
            <person name="Johnson J."/>
            <person name="Nolan M."/>
            <person name="Tritt A."/>
            <person name="Barry K.W."/>
            <person name="Grigoriev I.V."/>
            <person name="Nagy L.G."/>
            <person name="Hibbett D."/>
            <person name="Henrissat B."/>
            <person name="Matheny P.B."/>
            <person name="Labbe J."/>
            <person name="Martin F.M."/>
        </authorList>
    </citation>
    <scope>NUCLEOTIDE SEQUENCE</scope>
    <source>
        <strain evidence="1">EC-137</strain>
    </source>
</reference>
<reference evidence="1" key="1">
    <citation type="submission" date="2021-02" db="EMBL/GenBank/DDBJ databases">
        <authorList>
            <consortium name="DOE Joint Genome Institute"/>
            <person name="Ahrendt S."/>
            <person name="Looney B.P."/>
            <person name="Miyauchi S."/>
            <person name="Morin E."/>
            <person name="Drula E."/>
            <person name="Courty P.E."/>
            <person name="Chicoki N."/>
            <person name="Fauchery L."/>
            <person name="Kohler A."/>
            <person name="Kuo A."/>
            <person name="Labutti K."/>
            <person name="Pangilinan J."/>
            <person name="Lipzen A."/>
            <person name="Riley R."/>
            <person name="Andreopoulos W."/>
            <person name="He G."/>
            <person name="Johnson J."/>
            <person name="Barry K.W."/>
            <person name="Grigoriev I.V."/>
            <person name="Nagy L."/>
            <person name="Hibbett D."/>
            <person name="Henrissat B."/>
            <person name="Matheny P.B."/>
            <person name="Labbe J."/>
            <person name="Martin F."/>
        </authorList>
    </citation>
    <scope>NUCLEOTIDE SEQUENCE</scope>
    <source>
        <strain evidence="1">EC-137</strain>
    </source>
</reference>
<accession>A0ACB8QJX9</accession>
<sequence length="267" mass="28982">MFFYLTSRIVSACIAFLYPGYASFKVLSQRPASEDDLERWLKYWCVLGCIIGVEYVAEWFVSWIPFYFIIRTLFLLYLVFPQTQGSTFVYNVHLAPFLHAHEGQIDAALASLRARAFAFLQDKARAAWDSVAASTQQQQQAAPAHTPAMAPPTMSDPVSGPTAMLGSLWRTYGPAVVASGAALLSQGGRTTESGIRTPPGGPSRTASRTTGHEGSTESYDVSGGRFEEVEVPSDAEGEDGAASKRQSSWFGWGGGPSAQGYVRVKSE</sequence>
<keyword evidence="2" id="KW-1185">Reference proteome</keyword>
<evidence type="ECO:0000313" key="1">
    <source>
        <dbReference type="EMBL" id="KAI0032054.1"/>
    </source>
</evidence>
<gene>
    <name evidence="1" type="ORF">K488DRAFT_78692</name>
</gene>
<dbReference type="EMBL" id="MU273558">
    <property type="protein sequence ID" value="KAI0032054.1"/>
    <property type="molecule type" value="Genomic_DNA"/>
</dbReference>
<comment type="caution">
    <text evidence="1">The sequence shown here is derived from an EMBL/GenBank/DDBJ whole genome shotgun (WGS) entry which is preliminary data.</text>
</comment>
<organism evidence="1 2">
    <name type="scientific">Vararia minispora EC-137</name>
    <dbReference type="NCBI Taxonomy" id="1314806"/>
    <lineage>
        <taxon>Eukaryota</taxon>
        <taxon>Fungi</taxon>
        <taxon>Dikarya</taxon>
        <taxon>Basidiomycota</taxon>
        <taxon>Agaricomycotina</taxon>
        <taxon>Agaricomycetes</taxon>
        <taxon>Russulales</taxon>
        <taxon>Lachnocladiaceae</taxon>
        <taxon>Vararia</taxon>
    </lineage>
</organism>
<dbReference type="Proteomes" id="UP000814128">
    <property type="component" value="Unassembled WGS sequence"/>
</dbReference>
<protein>
    <submittedName>
        <fullName evidence="1">TB2/DP1, HVA22 family-domain-containing protein</fullName>
    </submittedName>
</protein>